<dbReference type="EC" id="2.7.7.65" evidence="3"/>
<dbReference type="Pfam" id="PF13426">
    <property type="entry name" value="PAS_9"/>
    <property type="match status" value="1"/>
</dbReference>
<dbReference type="CDD" id="cd01949">
    <property type="entry name" value="GGDEF"/>
    <property type="match status" value="1"/>
</dbReference>
<feature type="domain" description="PAS" evidence="12">
    <location>
        <begin position="338"/>
        <end position="409"/>
    </location>
</feature>
<keyword evidence="11" id="KW-0812">Transmembrane</keyword>
<evidence type="ECO:0000259" key="13">
    <source>
        <dbReference type="PROSITE" id="PS50113"/>
    </source>
</evidence>
<reference evidence="15 16" key="1">
    <citation type="submission" date="2020-02" db="EMBL/GenBank/DDBJ databases">
        <title>A complete genome of a marine bacterium Vibrio sp. ZWAL4003 isolated from the mangrove sediment with the ability to degrade polysaccharides.</title>
        <authorList>
            <person name="Wu J."/>
            <person name="Qu W."/>
            <person name="Zeng R."/>
        </authorList>
    </citation>
    <scope>NUCLEOTIDE SEQUENCE [LARGE SCALE GENOMIC DNA]</scope>
    <source>
        <strain evidence="15 16">ZWAL4003</strain>
    </source>
</reference>
<dbReference type="InterPro" id="IPR000014">
    <property type="entry name" value="PAS"/>
</dbReference>
<evidence type="ECO:0000256" key="8">
    <source>
        <dbReference type="ARBA" id="ARBA00022840"/>
    </source>
</evidence>
<name>A0A6G7CKY6_9VIBR</name>
<dbReference type="GO" id="GO:0043709">
    <property type="term" value="P:cell adhesion involved in single-species biofilm formation"/>
    <property type="evidence" value="ECO:0007669"/>
    <property type="project" value="TreeGrafter"/>
</dbReference>
<keyword evidence="4" id="KW-0597">Phosphoprotein</keyword>
<comment type="cofactor">
    <cofactor evidence="1">
        <name>Mg(2+)</name>
        <dbReference type="ChEBI" id="CHEBI:18420"/>
    </cofactor>
</comment>
<dbReference type="CDD" id="cd00130">
    <property type="entry name" value="PAS"/>
    <property type="match status" value="1"/>
</dbReference>
<dbReference type="GO" id="GO:0052621">
    <property type="term" value="F:diguanylate cyclase activity"/>
    <property type="evidence" value="ECO:0007669"/>
    <property type="project" value="UniProtKB-EC"/>
</dbReference>
<evidence type="ECO:0000256" key="11">
    <source>
        <dbReference type="SAM" id="Phobius"/>
    </source>
</evidence>
<dbReference type="GO" id="GO:0005886">
    <property type="term" value="C:plasma membrane"/>
    <property type="evidence" value="ECO:0007669"/>
    <property type="project" value="UniProtKB-SubCell"/>
</dbReference>
<comment type="subcellular location">
    <subcellularLocation>
        <location evidence="2">Cell inner membrane</location>
    </subcellularLocation>
</comment>
<feature type="transmembrane region" description="Helical" evidence="11">
    <location>
        <begin position="6"/>
        <end position="27"/>
    </location>
</feature>
<evidence type="ECO:0000256" key="6">
    <source>
        <dbReference type="ARBA" id="ARBA00022741"/>
    </source>
</evidence>
<dbReference type="InterPro" id="IPR050469">
    <property type="entry name" value="Diguanylate_Cyclase"/>
</dbReference>
<dbReference type="SUPFAM" id="SSF55073">
    <property type="entry name" value="Nucleotide cyclase"/>
    <property type="match status" value="1"/>
</dbReference>
<feature type="domain" description="PAC" evidence="13">
    <location>
        <begin position="411"/>
        <end position="462"/>
    </location>
</feature>
<dbReference type="Gene3D" id="1.20.5.170">
    <property type="match status" value="1"/>
</dbReference>
<evidence type="ECO:0000313" key="15">
    <source>
        <dbReference type="EMBL" id="QIH42762.1"/>
    </source>
</evidence>
<dbReference type="InterPro" id="IPR000700">
    <property type="entry name" value="PAS-assoc_C"/>
</dbReference>
<evidence type="ECO:0000256" key="2">
    <source>
        <dbReference type="ARBA" id="ARBA00004533"/>
    </source>
</evidence>
<evidence type="ECO:0000313" key="16">
    <source>
        <dbReference type="Proteomes" id="UP000503003"/>
    </source>
</evidence>
<keyword evidence="6" id="KW-0547">Nucleotide-binding</keyword>
<dbReference type="InterPro" id="IPR043128">
    <property type="entry name" value="Rev_trsase/Diguanyl_cyclase"/>
</dbReference>
<evidence type="ECO:0000256" key="10">
    <source>
        <dbReference type="ARBA" id="ARBA00034247"/>
    </source>
</evidence>
<protein>
    <recommendedName>
        <fullName evidence="3">diguanylate cyclase</fullName>
        <ecNumber evidence="3">2.7.7.65</ecNumber>
    </recommendedName>
</protein>
<dbReference type="PROSITE" id="PS50887">
    <property type="entry name" value="GGDEF"/>
    <property type="match status" value="1"/>
</dbReference>
<accession>A0A6G7CKY6</accession>
<keyword evidence="11" id="KW-0472">Membrane</keyword>
<dbReference type="InterPro" id="IPR029151">
    <property type="entry name" value="Sensor-like_sf"/>
</dbReference>
<evidence type="ECO:0000259" key="12">
    <source>
        <dbReference type="PROSITE" id="PS50112"/>
    </source>
</evidence>
<evidence type="ECO:0000256" key="3">
    <source>
        <dbReference type="ARBA" id="ARBA00012528"/>
    </source>
</evidence>
<dbReference type="Gene3D" id="3.30.70.270">
    <property type="match status" value="1"/>
</dbReference>
<dbReference type="AlphaFoldDB" id="A0A6G7CKY6"/>
<dbReference type="InterPro" id="IPR029787">
    <property type="entry name" value="Nucleotide_cyclase"/>
</dbReference>
<keyword evidence="7" id="KW-0418">Kinase</keyword>
<dbReference type="Gene3D" id="3.30.450.20">
    <property type="entry name" value="PAS domain"/>
    <property type="match status" value="3"/>
</dbReference>
<dbReference type="GO" id="GO:0000160">
    <property type="term" value="P:phosphorelay signal transduction system"/>
    <property type="evidence" value="ECO:0007669"/>
    <property type="project" value="UniProtKB-KW"/>
</dbReference>
<dbReference type="Pfam" id="PF00990">
    <property type="entry name" value="GGDEF"/>
    <property type="match status" value="1"/>
</dbReference>
<evidence type="ECO:0000256" key="9">
    <source>
        <dbReference type="ARBA" id="ARBA00023012"/>
    </source>
</evidence>
<dbReference type="InterPro" id="IPR048760">
    <property type="entry name" value="VP0354-like_sensor_dom"/>
</dbReference>
<dbReference type="Pfam" id="PF21623">
    <property type="entry name" value="HK_sensor_dom_bact"/>
    <property type="match status" value="1"/>
</dbReference>
<proteinExistence type="predicted"/>
<dbReference type="PROSITE" id="PS50113">
    <property type="entry name" value="PAC"/>
    <property type="match status" value="1"/>
</dbReference>
<dbReference type="NCBIfam" id="TIGR00254">
    <property type="entry name" value="GGDEF"/>
    <property type="match status" value="1"/>
</dbReference>
<evidence type="ECO:0000256" key="1">
    <source>
        <dbReference type="ARBA" id="ARBA00001946"/>
    </source>
</evidence>
<keyword evidence="5" id="KW-0808">Transferase</keyword>
<dbReference type="InterPro" id="IPR000160">
    <property type="entry name" value="GGDEF_dom"/>
</dbReference>
<evidence type="ECO:0000256" key="5">
    <source>
        <dbReference type="ARBA" id="ARBA00022679"/>
    </source>
</evidence>
<evidence type="ECO:0000259" key="14">
    <source>
        <dbReference type="PROSITE" id="PS50887"/>
    </source>
</evidence>
<dbReference type="CDD" id="cd18773">
    <property type="entry name" value="PDC1_HK_sensor"/>
    <property type="match status" value="1"/>
</dbReference>
<dbReference type="EMBL" id="CP049331">
    <property type="protein sequence ID" value="QIH42762.1"/>
    <property type="molecule type" value="Genomic_DNA"/>
</dbReference>
<feature type="domain" description="GGDEF" evidence="14">
    <location>
        <begin position="496"/>
        <end position="620"/>
    </location>
</feature>
<dbReference type="PROSITE" id="PS50112">
    <property type="entry name" value="PAS"/>
    <property type="match status" value="1"/>
</dbReference>
<dbReference type="InterPro" id="IPR035965">
    <property type="entry name" value="PAS-like_dom_sf"/>
</dbReference>
<dbReference type="PANTHER" id="PTHR45138:SF9">
    <property type="entry name" value="DIGUANYLATE CYCLASE DGCM-RELATED"/>
    <property type="match status" value="1"/>
</dbReference>
<dbReference type="SUPFAM" id="SSF103190">
    <property type="entry name" value="Sensory domain-like"/>
    <property type="match status" value="2"/>
</dbReference>
<dbReference type="GO" id="GO:1902201">
    <property type="term" value="P:negative regulation of bacterial-type flagellum-dependent cell motility"/>
    <property type="evidence" value="ECO:0007669"/>
    <property type="project" value="TreeGrafter"/>
</dbReference>
<keyword evidence="11" id="KW-1133">Transmembrane helix</keyword>
<dbReference type="GO" id="GO:0016301">
    <property type="term" value="F:kinase activity"/>
    <property type="evidence" value="ECO:0007669"/>
    <property type="project" value="UniProtKB-KW"/>
</dbReference>
<dbReference type="SUPFAM" id="SSF55785">
    <property type="entry name" value="PYP-like sensor domain (PAS domain)"/>
    <property type="match status" value="1"/>
</dbReference>
<dbReference type="NCBIfam" id="TIGR00229">
    <property type="entry name" value="sensory_box"/>
    <property type="match status" value="1"/>
</dbReference>
<dbReference type="RefSeq" id="WP_165312317.1">
    <property type="nucleotide sequence ID" value="NZ_CP049331.1"/>
</dbReference>
<keyword evidence="8" id="KW-0067">ATP-binding</keyword>
<organism evidence="15 16">
    <name type="scientific">Vibrio ziniensis</name>
    <dbReference type="NCBI Taxonomy" id="2711221"/>
    <lineage>
        <taxon>Bacteria</taxon>
        <taxon>Pseudomonadati</taxon>
        <taxon>Pseudomonadota</taxon>
        <taxon>Gammaproteobacteria</taxon>
        <taxon>Vibrionales</taxon>
        <taxon>Vibrionaceae</taxon>
        <taxon>Vibrio</taxon>
    </lineage>
</organism>
<dbReference type="GO" id="GO:0005524">
    <property type="term" value="F:ATP binding"/>
    <property type="evidence" value="ECO:0007669"/>
    <property type="project" value="UniProtKB-KW"/>
</dbReference>
<comment type="catalytic activity">
    <reaction evidence="10">
        <text>2 GTP = 3',3'-c-di-GMP + 2 diphosphate</text>
        <dbReference type="Rhea" id="RHEA:24898"/>
        <dbReference type="ChEBI" id="CHEBI:33019"/>
        <dbReference type="ChEBI" id="CHEBI:37565"/>
        <dbReference type="ChEBI" id="CHEBI:58805"/>
        <dbReference type="EC" id="2.7.7.65"/>
    </reaction>
</comment>
<dbReference type="FunFam" id="3.30.70.270:FF:000001">
    <property type="entry name" value="Diguanylate cyclase domain protein"/>
    <property type="match status" value="1"/>
</dbReference>
<keyword evidence="16" id="KW-1185">Reference proteome</keyword>
<dbReference type="PANTHER" id="PTHR45138">
    <property type="entry name" value="REGULATORY COMPONENTS OF SENSORY TRANSDUCTION SYSTEM"/>
    <property type="match status" value="1"/>
</dbReference>
<sequence>MRYTKIIVAFLMACALITIGIVSFYSYRYEQVKENSHLQSIHEAIKQLSFSENEYRNLRDQIFSTISLLSHSSSTYRYVESPSDNTRNQLQLSLASAANGQKWFDSIGFIDAEGRGTVNINYLPSTHKANVLEGVVDVSRSEFFQYLQSLTEDEIGVWAEELSSDIDTFAKPYTPAIQVVTPVSILGIRKGYIVISVDMSILANKLNYVHRTDLSPAIVGDNGYLITGTTTLPFYGDVTNQDHGFDLAKSFPKTWEAMKTSDVQYVMEEMNAIVFKPVDKFFGQNVHLVIRLTPQQLNDRASHELNDLVKEGFFVFMIMLVFALPTVSMSLHYYHRNIESKLARAALDGMTAVMISDKSHQVIMVNGEFETMIGLTSKQVRGHNALKTLLSHNGMEFILNVLEQVDKNNLWEGEVECVTPEGQLLTTIMRIQAIIEANKVSYYITSIVDISERKELENKLRELSEKDSLTHLWNRRKFERELNLQTQLIERYPNDYSACLCLIDIDYFKRVNDEQGHDQGDRVIIKVAQVLSEKLRVTDFLARIGGEEFAVIMPHTSTLEAKVVVERLRLAIELDESLTITISAGISDLSQDSMRSYKCADIALYESKTLGRNQVSLCLTTDEVA</sequence>
<dbReference type="Proteomes" id="UP000503003">
    <property type="component" value="Chromosome 1"/>
</dbReference>
<dbReference type="KEGG" id="vzi:G5S32_12550"/>
<keyword evidence="9" id="KW-0902">Two-component regulatory system</keyword>
<dbReference type="SMART" id="SM00267">
    <property type="entry name" value="GGDEF"/>
    <property type="match status" value="1"/>
</dbReference>
<evidence type="ECO:0000256" key="4">
    <source>
        <dbReference type="ARBA" id="ARBA00022553"/>
    </source>
</evidence>
<evidence type="ECO:0000256" key="7">
    <source>
        <dbReference type="ARBA" id="ARBA00022777"/>
    </source>
</evidence>
<gene>
    <name evidence="15" type="ORF">G5S32_12550</name>
</gene>
<feature type="transmembrane region" description="Helical" evidence="11">
    <location>
        <begin position="313"/>
        <end position="334"/>
    </location>
</feature>